<comment type="caution">
    <text evidence="1">The sequence shown here is derived from an EMBL/GenBank/DDBJ whole genome shotgun (WGS) entry which is preliminary data.</text>
</comment>
<keyword evidence="1" id="KW-0238">DNA-binding</keyword>
<keyword evidence="2" id="KW-1185">Reference proteome</keyword>
<dbReference type="RefSeq" id="WP_143941878.1">
    <property type="nucleotide sequence ID" value="NZ_VKLS01000169.1"/>
</dbReference>
<dbReference type="OrthoDB" id="194758at2"/>
<proteinExistence type="predicted"/>
<sequence length="65" mass="7580">MARPPALKLAEVLAEIRMSSSAFYRMRARGQAPRMVKLPNGELRCRRADLDAWWDACERDSDTWR</sequence>
<accession>A0A553ZDN1</accession>
<reference evidence="1 2" key="1">
    <citation type="submission" date="2019-07" db="EMBL/GenBank/DDBJ databases">
        <title>Draft genome for Streptomyces benahoarensis MZ03-48.</title>
        <authorList>
            <person name="Gonzalez-Pimentel J.L."/>
        </authorList>
    </citation>
    <scope>NUCLEOTIDE SEQUENCE [LARGE SCALE GENOMIC DNA]</scope>
    <source>
        <strain evidence="1 2">MZ03-48</strain>
    </source>
</reference>
<protein>
    <submittedName>
        <fullName evidence="1">DNA-binding protein</fullName>
    </submittedName>
</protein>
<dbReference type="Proteomes" id="UP000320888">
    <property type="component" value="Unassembled WGS sequence"/>
</dbReference>
<organism evidence="1 2">
    <name type="scientific">Streptomyces benahoarensis</name>
    <dbReference type="NCBI Taxonomy" id="2595054"/>
    <lineage>
        <taxon>Bacteria</taxon>
        <taxon>Bacillati</taxon>
        <taxon>Actinomycetota</taxon>
        <taxon>Actinomycetes</taxon>
        <taxon>Kitasatosporales</taxon>
        <taxon>Streptomycetaceae</taxon>
        <taxon>Streptomyces</taxon>
    </lineage>
</organism>
<dbReference type="EMBL" id="VKLS01000169">
    <property type="protein sequence ID" value="TSB39552.1"/>
    <property type="molecule type" value="Genomic_DNA"/>
</dbReference>
<evidence type="ECO:0000313" key="2">
    <source>
        <dbReference type="Proteomes" id="UP000320888"/>
    </source>
</evidence>
<dbReference type="GO" id="GO:0003677">
    <property type="term" value="F:DNA binding"/>
    <property type="evidence" value="ECO:0007669"/>
    <property type="project" value="UniProtKB-KW"/>
</dbReference>
<evidence type="ECO:0000313" key="1">
    <source>
        <dbReference type="EMBL" id="TSB39552.1"/>
    </source>
</evidence>
<dbReference type="AlphaFoldDB" id="A0A553ZDN1"/>
<name>A0A553ZDN1_9ACTN</name>
<gene>
    <name evidence="1" type="ORF">FNZ23_15345</name>
</gene>